<dbReference type="RefSeq" id="WP_128913795.1">
    <property type="nucleotide sequence ID" value="NZ_RDSM01000002.1"/>
</dbReference>
<gene>
    <name evidence="3" type="ORF">GRAN_3165</name>
</gene>
<dbReference type="OrthoDB" id="129532at2"/>
<feature type="region of interest" description="Disordered" evidence="1">
    <location>
        <begin position="140"/>
        <end position="204"/>
    </location>
</feature>
<dbReference type="EMBL" id="RDSM01000002">
    <property type="protein sequence ID" value="RXH56308.1"/>
    <property type="molecule type" value="Genomic_DNA"/>
</dbReference>
<dbReference type="AlphaFoldDB" id="A0A4Q0T2Q7"/>
<dbReference type="Proteomes" id="UP000289437">
    <property type="component" value="Unassembled WGS sequence"/>
</dbReference>
<keyword evidence="4" id="KW-1185">Reference proteome</keyword>
<organism evidence="3 4">
    <name type="scientific">Granulicella sibirica</name>
    <dbReference type="NCBI Taxonomy" id="2479048"/>
    <lineage>
        <taxon>Bacteria</taxon>
        <taxon>Pseudomonadati</taxon>
        <taxon>Acidobacteriota</taxon>
        <taxon>Terriglobia</taxon>
        <taxon>Terriglobales</taxon>
        <taxon>Acidobacteriaceae</taxon>
        <taxon>Granulicella</taxon>
    </lineage>
</organism>
<evidence type="ECO:0008006" key="5">
    <source>
        <dbReference type="Google" id="ProtNLM"/>
    </source>
</evidence>
<evidence type="ECO:0000313" key="4">
    <source>
        <dbReference type="Proteomes" id="UP000289437"/>
    </source>
</evidence>
<protein>
    <recommendedName>
        <fullName evidence="5">Carboxypeptidase regulatory-like domain-containing protein</fullName>
    </recommendedName>
</protein>
<feature type="compositionally biased region" description="Pro residues" evidence="1">
    <location>
        <begin position="177"/>
        <end position="187"/>
    </location>
</feature>
<proteinExistence type="predicted"/>
<evidence type="ECO:0000256" key="1">
    <source>
        <dbReference type="SAM" id="MobiDB-lite"/>
    </source>
</evidence>
<keyword evidence="2" id="KW-0732">Signal</keyword>
<reference evidence="4" key="2">
    <citation type="submission" date="2019-02" db="EMBL/GenBank/DDBJ databases">
        <title>Granulicella sibirica sp. nov., a psychrotolerant acidobacterium isolated from an organic soil layer in forested tundra, West Siberia.</title>
        <authorList>
            <person name="Oshkin I.Y."/>
            <person name="Kulichevskaya I.S."/>
            <person name="Rijpstra W.I.C."/>
            <person name="Sinninghe Damste J.S."/>
            <person name="Rakitin A.L."/>
            <person name="Ravin N.V."/>
            <person name="Dedysh S.N."/>
        </authorList>
    </citation>
    <scope>NUCLEOTIDE SEQUENCE [LARGE SCALE GENOMIC DNA]</scope>
    <source>
        <strain evidence="4">AF10</strain>
    </source>
</reference>
<accession>A0A4Q0T2Q7</accession>
<feature type="compositionally biased region" description="Basic and acidic residues" evidence="1">
    <location>
        <begin position="159"/>
        <end position="168"/>
    </location>
</feature>
<sequence length="204" mass="21766">MTSRTIRSAIKLAAASGLALSLMPFVLAQDAPKSRGRKYKPPPETSHIEVLVTKGYNHKPIPNAAVIFHEIREDGKDLGNLEVKTDPDGKAIIDVIPTGSNLRVQVLANGFATYAEDFLISESSRQIPVEMLRPREQISTYVDNSGKASTAKAGVQEPVRPKTADPKSKSVPAPASTTPPPPTPLPPSEQNTPAPVSNPPAPPQ</sequence>
<evidence type="ECO:0000313" key="3">
    <source>
        <dbReference type="EMBL" id="RXH56308.1"/>
    </source>
</evidence>
<name>A0A4Q0T2Q7_9BACT</name>
<feature type="chain" id="PRO_5020306316" description="Carboxypeptidase regulatory-like domain-containing protein" evidence="2">
    <location>
        <begin position="29"/>
        <end position="204"/>
    </location>
</feature>
<feature type="signal peptide" evidence="2">
    <location>
        <begin position="1"/>
        <end position="28"/>
    </location>
</feature>
<comment type="caution">
    <text evidence="3">The sequence shown here is derived from an EMBL/GenBank/DDBJ whole genome shotgun (WGS) entry which is preliminary data.</text>
</comment>
<reference evidence="3 4" key="1">
    <citation type="submission" date="2018-11" db="EMBL/GenBank/DDBJ databases">
        <authorList>
            <person name="Mardanov A.V."/>
            <person name="Ravin N.V."/>
            <person name="Dedysh S.N."/>
        </authorList>
    </citation>
    <scope>NUCLEOTIDE SEQUENCE [LARGE SCALE GENOMIC DNA]</scope>
    <source>
        <strain evidence="3 4">AF10</strain>
    </source>
</reference>
<evidence type="ECO:0000256" key="2">
    <source>
        <dbReference type="SAM" id="SignalP"/>
    </source>
</evidence>